<reference evidence="6 7" key="1">
    <citation type="journal article" date="2016" name="Nat. Commun.">
        <title>Thousands of microbial genomes shed light on interconnected biogeochemical processes in an aquifer system.</title>
        <authorList>
            <person name="Anantharaman K."/>
            <person name="Brown C.T."/>
            <person name="Hug L.A."/>
            <person name="Sharon I."/>
            <person name="Castelle C.J."/>
            <person name="Probst A.J."/>
            <person name="Thomas B.C."/>
            <person name="Singh A."/>
            <person name="Wilkins M.J."/>
            <person name="Karaoz U."/>
            <person name="Brodie E.L."/>
            <person name="Williams K.H."/>
            <person name="Hubbard S.S."/>
            <person name="Banfield J.F."/>
        </authorList>
    </citation>
    <scope>NUCLEOTIDE SEQUENCE [LARGE SCALE GENOMIC DNA]</scope>
</reference>
<name>A0A1F5G545_9BACT</name>
<protein>
    <recommendedName>
        <fullName evidence="4 5">Large ribosomal subunit protein uL10</fullName>
    </recommendedName>
</protein>
<dbReference type="InterPro" id="IPR043141">
    <property type="entry name" value="Ribosomal_uL10-like_sf"/>
</dbReference>
<evidence type="ECO:0000313" key="7">
    <source>
        <dbReference type="Proteomes" id="UP000179102"/>
    </source>
</evidence>
<sequence>MKKKKTITAREIKEETVKSLGEKVAKSKTLVFANYHGLTVNQISDLRAKVKDAGGEILVTKNTLMKRALESTDYRLPTTAVDSRQSTADLLTGPTATIFAYDDEVAPVKVVAEVAKILGVPKFKFGFFGSDFMDMAGVEALSRIPSRNELQAKLVGGLSSPIYGFVSVLSANIRNLVSILDQLSKKGV</sequence>
<evidence type="ECO:0000256" key="1">
    <source>
        <dbReference type="ARBA" id="ARBA00008889"/>
    </source>
</evidence>
<keyword evidence="3 5" id="KW-0687">Ribonucleoprotein</keyword>
<evidence type="ECO:0000256" key="4">
    <source>
        <dbReference type="ARBA" id="ARBA00035202"/>
    </source>
</evidence>
<dbReference type="InterPro" id="IPR001790">
    <property type="entry name" value="Ribosomal_uL10"/>
</dbReference>
<dbReference type="Gene3D" id="3.30.70.1730">
    <property type="match status" value="1"/>
</dbReference>
<dbReference type="GO" id="GO:0003735">
    <property type="term" value="F:structural constituent of ribosome"/>
    <property type="evidence" value="ECO:0007669"/>
    <property type="project" value="InterPro"/>
</dbReference>
<evidence type="ECO:0000313" key="6">
    <source>
        <dbReference type="EMBL" id="OGD87020.1"/>
    </source>
</evidence>
<dbReference type="GO" id="GO:0015934">
    <property type="term" value="C:large ribosomal subunit"/>
    <property type="evidence" value="ECO:0007669"/>
    <property type="project" value="InterPro"/>
</dbReference>
<dbReference type="Gene3D" id="6.10.250.290">
    <property type="match status" value="1"/>
</dbReference>
<dbReference type="HAMAP" id="MF_00362">
    <property type="entry name" value="Ribosomal_uL10"/>
    <property type="match status" value="1"/>
</dbReference>
<dbReference type="GO" id="GO:0070180">
    <property type="term" value="F:large ribosomal subunit rRNA binding"/>
    <property type="evidence" value="ECO:0007669"/>
    <property type="project" value="UniProtKB-UniRule"/>
</dbReference>
<dbReference type="CDD" id="cd05797">
    <property type="entry name" value="Ribosomal_L10"/>
    <property type="match status" value="1"/>
</dbReference>
<dbReference type="Pfam" id="PF00466">
    <property type="entry name" value="Ribosomal_L10"/>
    <property type="match status" value="1"/>
</dbReference>
<dbReference type="EMBL" id="MFAZ01000024">
    <property type="protein sequence ID" value="OGD87020.1"/>
    <property type="molecule type" value="Genomic_DNA"/>
</dbReference>
<evidence type="ECO:0000256" key="3">
    <source>
        <dbReference type="ARBA" id="ARBA00023274"/>
    </source>
</evidence>
<comment type="subunit">
    <text evidence="5">Part of the ribosomal stalk of the 50S ribosomal subunit. The N-terminus interacts with L11 and the large rRNA to form the base of the stalk. The C-terminus forms an elongated spine to which L12 dimers bind in a sequential fashion forming a multimeric L10(L12)X complex.</text>
</comment>
<organism evidence="6 7">
    <name type="scientific">Candidatus Curtissbacteria bacterium RIFCSPHIGHO2_01_FULL_41_11</name>
    <dbReference type="NCBI Taxonomy" id="1797711"/>
    <lineage>
        <taxon>Bacteria</taxon>
        <taxon>Candidatus Curtissiibacteriota</taxon>
    </lineage>
</organism>
<proteinExistence type="inferred from homology"/>
<dbReference type="PROSITE" id="PS01109">
    <property type="entry name" value="RIBOSOMAL_L10"/>
    <property type="match status" value="1"/>
</dbReference>
<dbReference type="GO" id="GO:0006412">
    <property type="term" value="P:translation"/>
    <property type="evidence" value="ECO:0007669"/>
    <property type="project" value="UniProtKB-UniRule"/>
</dbReference>
<dbReference type="InterPro" id="IPR047865">
    <property type="entry name" value="Ribosomal_uL10_bac_type"/>
</dbReference>
<gene>
    <name evidence="5" type="primary">rplJ</name>
    <name evidence="6" type="ORF">A2870_01770</name>
</gene>
<dbReference type="SUPFAM" id="SSF160369">
    <property type="entry name" value="Ribosomal protein L10-like"/>
    <property type="match status" value="1"/>
</dbReference>
<evidence type="ECO:0000256" key="5">
    <source>
        <dbReference type="HAMAP-Rule" id="MF_00362"/>
    </source>
</evidence>
<dbReference type="InterPro" id="IPR022973">
    <property type="entry name" value="Ribosomal_uL10_bac"/>
</dbReference>
<evidence type="ECO:0000256" key="2">
    <source>
        <dbReference type="ARBA" id="ARBA00022980"/>
    </source>
</evidence>
<comment type="caution">
    <text evidence="6">The sequence shown here is derived from an EMBL/GenBank/DDBJ whole genome shotgun (WGS) entry which is preliminary data.</text>
</comment>
<dbReference type="NCBIfam" id="NF000955">
    <property type="entry name" value="PRK00099.1-1"/>
    <property type="match status" value="1"/>
</dbReference>
<comment type="function">
    <text evidence="5">Forms part of the ribosomal stalk, playing a central role in the interaction of the ribosome with GTP-bound translation factors.</text>
</comment>
<dbReference type="Proteomes" id="UP000179102">
    <property type="component" value="Unassembled WGS sequence"/>
</dbReference>
<accession>A0A1F5G545</accession>
<dbReference type="STRING" id="1797711.A2870_01770"/>
<keyword evidence="5" id="KW-0699">rRNA-binding</keyword>
<keyword evidence="5" id="KW-0694">RNA-binding</keyword>
<comment type="similarity">
    <text evidence="1 5">Belongs to the universal ribosomal protein uL10 family.</text>
</comment>
<keyword evidence="2 5" id="KW-0689">Ribosomal protein</keyword>
<dbReference type="PANTHER" id="PTHR11560">
    <property type="entry name" value="39S RIBOSOMAL PROTEIN L10, MITOCHONDRIAL"/>
    <property type="match status" value="1"/>
</dbReference>
<dbReference type="AlphaFoldDB" id="A0A1F5G545"/>
<dbReference type="InterPro" id="IPR002363">
    <property type="entry name" value="Ribosomal_uL10_CS_bac"/>
</dbReference>